<proteinExistence type="predicted"/>
<dbReference type="EMBL" id="QGKW02002005">
    <property type="protein sequence ID" value="KAF2541297.1"/>
    <property type="molecule type" value="Genomic_DNA"/>
</dbReference>
<accession>A0A8S9G9M5</accession>
<protein>
    <submittedName>
        <fullName evidence="2">Uncharacterized protein</fullName>
    </submittedName>
</protein>
<sequence length="157" mass="17644">MSGNTKDKIAVRNNAGKTTPAATAPMAKANANATVLEKIKNLAATFRHRKCDETSSRFLFLNIKGNDKTYQTPGKHEPNSLRSSGDSIEGLTRMHGLVSYQHFKRSRSLRSDRAERTLGRYVETELWLEPGRYVATELWLELGRYVATERNGRSVAM</sequence>
<feature type="region of interest" description="Disordered" evidence="1">
    <location>
        <begin position="1"/>
        <end position="25"/>
    </location>
</feature>
<comment type="caution">
    <text evidence="2">The sequence shown here is derived from an EMBL/GenBank/DDBJ whole genome shotgun (WGS) entry which is preliminary data.</text>
</comment>
<dbReference type="AlphaFoldDB" id="A0A8S9G9M5"/>
<evidence type="ECO:0000313" key="2">
    <source>
        <dbReference type="EMBL" id="KAF2541297.1"/>
    </source>
</evidence>
<gene>
    <name evidence="2" type="ORF">F2Q68_00032604</name>
</gene>
<feature type="compositionally biased region" description="Basic and acidic residues" evidence="1">
    <location>
        <begin position="1"/>
        <end position="10"/>
    </location>
</feature>
<dbReference type="Proteomes" id="UP000712281">
    <property type="component" value="Unassembled WGS sequence"/>
</dbReference>
<evidence type="ECO:0000313" key="3">
    <source>
        <dbReference type="Proteomes" id="UP000712281"/>
    </source>
</evidence>
<evidence type="ECO:0000256" key="1">
    <source>
        <dbReference type="SAM" id="MobiDB-lite"/>
    </source>
</evidence>
<name>A0A8S9G9M5_BRACR</name>
<organism evidence="2 3">
    <name type="scientific">Brassica cretica</name>
    <name type="common">Mustard</name>
    <dbReference type="NCBI Taxonomy" id="69181"/>
    <lineage>
        <taxon>Eukaryota</taxon>
        <taxon>Viridiplantae</taxon>
        <taxon>Streptophyta</taxon>
        <taxon>Embryophyta</taxon>
        <taxon>Tracheophyta</taxon>
        <taxon>Spermatophyta</taxon>
        <taxon>Magnoliopsida</taxon>
        <taxon>eudicotyledons</taxon>
        <taxon>Gunneridae</taxon>
        <taxon>Pentapetalae</taxon>
        <taxon>rosids</taxon>
        <taxon>malvids</taxon>
        <taxon>Brassicales</taxon>
        <taxon>Brassicaceae</taxon>
        <taxon>Brassiceae</taxon>
        <taxon>Brassica</taxon>
    </lineage>
</organism>
<reference evidence="2" key="1">
    <citation type="submission" date="2019-12" db="EMBL/GenBank/DDBJ databases">
        <title>Genome sequencing and annotation of Brassica cretica.</title>
        <authorList>
            <person name="Studholme D.J."/>
            <person name="Sarris P.F."/>
        </authorList>
    </citation>
    <scope>NUCLEOTIDE SEQUENCE</scope>
    <source>
        <strain evidence="2">PFS-001/15</strain>
        <tissue evidence="2">Leaf</tissue>
    </source>
</reference>
<feature type="compositionally biased region" description="Low complexity" evidence="1">
    <location>
        <begin position="13"/>
        <end position="25"/>
    </location>
</feature>